<dbReference type="SUPFAM" id="SSF52980">
    <property type="entry name" value="Restriction endonuclease-like"/>
    <property type="match status" value="1"/>
</dbReference>
<dbReference type="Pfam" id="PF04556">
    <property type="entry name" value="DpnII"/>
    <property type="match status" value="1"/>
</dbReference>
<dbReference type="EC" id="3.1.21.4" evidence="1"/>
<gene>
    <name evidence="3" type="ORF">HQ47_04635</name>
</gene>
<dbReference type="Proteomes" id="UP000030103">
    <property type="component" value="Unassembled WGS sequence"/>
</dbReference>
<evidence type="ECO:0000256" key="1">
    <source>
        <dbReference type="PIRNR" id="PIRNR016080"/>
    </source>
</evidence>
<keyword evidence="1 3" id="KW-0255">Endonuclease</keyword>
<dbReference type="OrthoDB" id="9771872at2"/>
<proteinExistence type="inferred from homology"/>
<dbReference type="RefSeq" id="WP_036873682.1">
    <property type="nucleotide sequence ID" value="NZ_JRFA01000014.1"/>
</dbReference>
<dbReference type="GO" id="GO:0003677">
    <property type="term" value="F:DNA binding"/>
    <property type="evidence" value="ECO:0007669"/>
    <property type="project" value="UniProtKB-UniRule"/>
</dbReference>
<name>A0A0A2E9R3_9PORP</name>
<feature type="domain" description="Restriction endonuclease type II DpnII-like" evidence="2">
    <location>
        <begin position="4"/>
        <end position="268"/>
    </location>
</feature>
<dbReference type="PIRSF" id="PIRSF016080">
    <property type="entry name" value="Restrict_endonuc_II_DpmII"/>
    <property type="match status" value="1"/>
</dbReference>
<dbReference type="AlphaFoldDB" id="A0A0A2E9R3"/>
<keyword evidence="4" id="KW-1185">Reference proteome</keyword>
<reference evidence="3 4" key="1">
    <citation type="submission" date="2014-09" db="EMBL/GenBank/DDBJ databases">
        <title>Draft Genome Sequence of Porphyromonas macacae COT-192_OH2859.</title>
        <authorList>
            <person name="Wallis C."/>
            <person name="Deusch O."/>
            <person name="O'Flynn C."/>
            <person name="Davis I."/>
            <person name="Horsfall A."/>
            <person name="Kirkwood N."/>
            <person name="Harris S."/>
            <person name="Eisen J.A."/>
            <person name="Coil D.A."/>
            <person name="Darling A.E."/>
            <person name="Jospin G."/>
            <person name="Alexiev A."/>
        </authorList>
    </citation>
    <scope>NUCLEOTIDE SEQUENCE [LARGE SCALE GENOMIC DNA]</scope>
    <source>
        <strain evidence="4">COT-192 OH2859</strain>
    </source>
</reference>
<comment type="caution">
    <text evidence="3">The sequence shown here is derived from an EMBL/GenBank/DDBJ whole genome shotgun (WGS) entry which is preliminary data.</text>
</comment>
<keyword evidence="1" id="KW-0378">Hydrolase</keyword>
<dbReference type="InterPro" id="IPR011335">
    <property type="entry name" value="Restrct_endonuc-II-like"/>
</dbReference>
<dbReference type="GO" id="GO:0009036">
    <property type="term" value="F:type II site-specific deoxyribonuclease activity"/>
    <property type="evidence" value="ECO:0007669"/>
    <property type="project" value="UniProtKB-UniRule"/>
</dbReference>
<dbReference type="EMBL" id="JRFA01000014">
    <property type="protein sequence ID" value="KGN74347.1"/>
    <property type="molecule type" value="Genomic_DNA"/>
</dbReference>
<dbReference type="InterPro" id="IPR007637">
    <property type="entry name" value="Restrct_endonuc_II_DpnII-like"/>
</dbReference>
<evidence type="ECO:0000313" key="3">
    <source>
        <dbReference type="EMBL" id="KGN74347.1"/>
    </source>
</evidence>
<evidence type="ECO:0000313" key="4">
    <source>
        <dbReference type="Proteomes" id="UP000030103"/>
    </source>
</evidence>
<keyword evidence="1" id="KW-0540">Nuclease</keyword>
<dbReference type="GO" id="GO:0009307">
    <property type="term" value="P:DNA restriction-modification system"/>
    <property type="evidence" value="ECO:0007669"/>
    <property type="project" value="UniProtKB-UniRule"/>
</dbReference>
<comment type="function">
    <text evidence="1">A P subtype restriction enzyme that recognizes the double-stranded unmethylated sequence 5'-GATC-3'.</text>
</comment>
<comment type="catalytic activity">
    <reaction evidence="1">
        <text>Endonucleolytic cleavage of DNA to give specific double-stranded fragments with terminal 5'-phosphates.</text>
        <dbReference type="EC" id="3.1.21.4"/>
    </reaction>
</comment>
<accession>A0A0A2E9R3</accession>
<keyword evidence="1" id="KW-0680">Restriction system</keyword>
<dbReference type="REBASE" id="111209">
    <property type="entry name" value="Pma2859ORF4625P"/>
</dbReference>
<organism evidence="3 4">
    <name type="scientific">Porphyromonas macacae</name>
    <dbReference type="NCBI Taxonomy" id="28115"/>
    <lineage>
        <taxon>Bacteria</taxon>
        <taxon>Pseudomonadati</taxon>
        <taxon>Bacteroidota</taxon>
        <taxon>Bacteroidia</taxon>
        <taxon>Bacteroidales</taxon>
        <taxon>Porphyromonadaceae</taxon>
        <taxon>Porphyromonas</taxon>
    </lineage>
</organism>
<sequence length="279" mass="32222">MSEQFETFISQLSETNATLDYFTDFRKTTNNVSKIEIKLNQLNYLIGKKNLKIAIDELFEENPKAFEILDILIAVRKNKNAKTFNREGDIVLLNSYFENSDKIYEFIEDTGLGEIFRNKKITNLVDYVFGIEVGLDTNARKNRGGENMSKTVSLFFDKAKIFYKKEVSSSEFPGITSLGADLKRFDFVIKTKVKTYLIETNFYNSGGSKLNEVARSYSELAPKINQYSDFEFVWITDGQGWLSAKNKLEEAFSIIPRVYNLTNLDKFVMKLLEEKTIIF</sequence>
<comment type="similarity">
    <text evidence="1">Belongs to the DpnII type II restriction endonuclease family.</text>
</comment>
<dbReference type="STRING" id="28115.HQ47_04635"/>
<dbReference type="InterPro" id="IPR021191">
    <property type="entry name" value="Restrct_endonuc_II_DpnII"/>
</dbReference>
<evidence type="ECO:0000259" key="2">
    <source>
        <dbReference type="Pfam" id="PF04556"/>
    </source>
</evidence>
<protein>
    <recommendedName>
        <fullName evidence="1">Type-2 restriction enzyme</fullName>
        <ecNumber evidence="1">3.1.21.4</ecNumber>
    </recommendedName>
</protein>